<evidence type="ECO:0000256" key="2">
    <source>
        <dbReference type="SAM" id="SignalP"/>
    </source>
</evidence>
<accession>A0A6V7R2E8</accession>
<name>A0A6V7R2E8_9STAP</name>
<dbReference type="AlphaFoldDB" id="A0A6V7R2E8"/>
<dbReference type="RefSeq" id="WP_184283277.1">
    <property type="nucleotide sequence ID" value="NZ_BMCO01000002.1"/>
</dbReference>
<feature type="signal peptide" evidence="2">
    <location>
        <begin position="1"/>
        <end position="21"/>
    </location>
</feature>
<dbReference type="PROSITE" id="PS51257">
    <property type="entry name" value="PROKAR_LIPOPROTEIN"/>
    <property type="match status" value="1"/>
</dbReference>
<comment type="caution">
    <text evidence="3">The sequence shown here is derived from an EMBL/GenBank/DDBJ whole genome shotgun (WGS) entry which is preliminary data.</text>
</comment>
<gene>
    <name evidence="4" type="ORF">HNR41_001509</name>
    <name evidence="3" type="ORF">JEOCOQ751_00271</name>
</gene>
<organism evidence="3 5">
    <name type="scientific">Jeotgalicoccus coquinae</name>
    <dbReference type="NCBI Taxonomy" id="709509"/>
    <lineage>
        <taxon>Bacteria</taxon>
        <taxon>Bacillati</taxon>
        <taxon>Bacillota</taxon>
        <taxon>Bacilli</taxon>
        <taxon>Bacillales</taxon>
        <taxon>Staphylococcaceae</taxon>
        <taxon>Jeotgalicoccus</taxon>
    </lineage>
</organism>
<dbReference type="Proteomes" id="UP000545588">
    <property type="component" value="Unassembled WGS sequence"/>
</dbReference>
<protein>
    <submittedName>
        <fullName evidence="4">Uncharacterized protein YheU (UPF0270 family)</fullName>
    </submittedName>
</protein>
<dbReference type="Proteomes" id="UP000534001">
    <property type="component" value="Unassembled WGS sequence"/>
</dbReference>
<evidence type="ECO:0000313" key="5">
    <source>
        <dbReference type="Proteomes" id="UP000534001"/>
    </source>
</evidence>
<keyword evidence="2" id="KW-0732">Signal</keyword>
<reference evidence="3 5" key="1">
    <citation type="submission" date="2020-07" db="EMBL/GenBank/DDBJ databases">
        <authorList>
            <person name="Criscuolo A."/>
        </authorList>
    </citation>
    <scope>NUCLEOTIDE SEQUENCE [LARGE SCALE GENOMIC DNA]</scope>
    <source>
        <strain evidence="3">CIP111751</strain>
    </source>
</reference>
<keyword evidence="6" id="KW-1185">Reference proteome</keyword>
<reference evidence="4 6" key="2">
    <citation type="submission" date="2020-08" db="EMBL/GenBank/DDBJ databases">
        <title>Genomic Encyclopedia of Type Strains, Phase IV (KMG-IV): sequencing the most valuable type-strain genomes for metagenomic binning, comparative biology and taxonomic classification.</title>
        <authorList>
            <person name="Goeker M."/>
        </authorList>
    </citation>
    <scope>NUCLEOTIDE SEQUENCE [LARGE SCALE GENOMIC DNA]</scope>
    <source>
        <strain evidence="4 6">DSM 22419</strain>
    </source>
</reference>
<feature type="chain" id="PRO_5028180925" evidence="2">
    <location>
        <begin position="22"/>
        <end position="260"/>
    </location>
</feature>
<evidence type="ECO:0000313" key="3">
    <source>
        <dbReference type="EMBL" id="CAD2071501.1"/>
    </source>
</evidence>
<feature type="compositionally biased region" description="Acidic residues" evidence="1">
    <location>
        <begin position="60"/>
        <end position="76"/>
    </location>
</feature>
<proteinExistence type="predicted"/>
<sequence>MKKIKLLSVLLFSSVILTACGDSNPFDELADEINGLFGSEGTDNKEEEEPVDNKDKADTDTETDNGTDSDTSENSEEAEKIDYSHLMNKGEAVTLDEGVHDVGKDIEPGRYKVTAESGYGSIYITDDEDRGVLGETIDGKDEPGEENVTQFNVFLDEGYIVEIDYVESMNFEPYKTENVDTIYPGQWVAGEDFDAGVYDVSLPETEETGTLEVTAHPDYNKSRHTLGSELYGGMTEFTMSFEEGDIVSLKYLPEVTLTER</sequence>
<dbReference type="EMBL" id="CAJEWA010000004">
    <property type="protein sequence ID" value="CAD2071501.1"/>
    <property type="molecule type" value="Genomic_DNA"/>
</dbReference>
<evidence type="ECO:0000313" key="6">
    <source>
        <dbReference type="Proteomes" id="UP000545588"/>
    </source>
</evidence>
<dbReference type="EMBL" id="JACHFF010000002">
    <property type="protein sequence ID" value="MBB6423537.1"/>
    <property type="molecule type" value="Genomic_DNA"/>
</dbReference>
<evidence type="ECO:0000313" key="4">
    <source>
        <dbReference type="EMBL" id="MBB6423537.1"/>
    </source>
</evidence>
<evidence type="ECO:0000256" key="1">
    <source>
        <dbReference type="SAM" id="MobiDB-lite"/>
    </source>
</evidence>
<feature type="region of interest" description="Disordered" evidence="1">
    <location>
        <begin position="34"/>
        <end position="78"/>
    </location>
</feature>